<gene>
    <name evidence="2" type="ORF">PXEA_LOCUS12391</name>
</gene>
<evidence type="ECO:0000313" key="2">
    <source>
        <dbReference type="EMBL" id="VEL18951.1"/>
    </source>
</evidence>
<accession>A0A448WSA5</accession>
<organism evidence="2 3">
    <name type="scientific">Protopolystoma xenopodis</name>
    <dbReference type="NCBI Taxonomy" id="117903"/>
    <lineage>
        <taxon>Eukaryota</taxon>
        <taxon>Metazoa</taxon>
        <taxon>Spiralia</taxon>
        <taxon>Lophotrochozoa</taxon>
        <taxon>Platyhelminthes</taxon>
        <taxon>Monogenea</taxon>
        <taxon>Polyopisthocotylea</taxon>
        <taxon>Polystomatidea</taxon>
        <taxon>Polystomatidae</taxon>
        <taxon>Protopolystoma</taxon>
    </lineage>
</organism>
<sequence length="522" mass="53832">MGPILSQLNKANSLGASLLMNDAKCIVSTGTKPDRSTGSRPCLGGLSTTDHIGSSPNAGGTSCAGFSLSNNSTLLDDPTSTANSGLLCTSGTHNSWQMSLLHQPTSSGAGLPPLLIPSTRLLSSSPAPLASASGPLEVGIARPASAVVSCDASSRHSSQEKDELLDANWPQLLGTLGDTLLASQDVLFSGRTQLETTAMPGWITRTETEVSINDGQMLPEEANLFLLHHLADHNREGEKNKEEDESTKMTRLLAGAELTTTQIQEQIDLTEVDSSACTPARLTTTRSEGESDGVGLGLADLAAIMPSLTNQIASMLLETGIETGFLESNFSEESVSKPLSVGNTEMARRLTGESALLRQACVGKASEAVKSAGHLGLDGLFFGCLDSTVQTPPGLEPISSGHEVVSNPAGLLSFGYNPSLGLNSLFPTSSASNSIVSPSRLSPIASQAQANNQRCFRPTRLLDNGSSVCLLVGESGPIGELSQWPKSDGLIEAGGAASGIGSVISARSEAALASGDCCQATA</sequence>
<comment type="caution">
    <text evidence="2">The sequence shown here is derived from an EMBL/GenBank/DDBJ whole genome shotgun (WGS) entry which is preliminary data.</text>
</comment>
<feature type="region of interest" description="Disordered" evidence="1">
    <location>
        <begin position="29"/>
        <end position="54"/>
    </location>
</feature>
<name>A0A448WSA5_9PLAT</name>
<dbReference type="EMBL" id="CAAALY010039454">
    <property type="protein sequence ID" value="VEL18951.1"/>
    <property type="molecule type" value="Genomic_DNA"/>
</dbReference>
<evidence type="ECO:0000256" key="1">
    <source>
        <dbReference type="SAM" id="MobiDB-lite"/>
    </source>
</evidence>
<proteinExistence type="predicted"/>
<keyword evidence="3" id="KW-1185">Reference proteome</keyword>
<evidence type="ECO:0000313" key="3">
    <source>
        <dbReference type="Proteomes" id="UP000784294"/>
    </source>
</evidence>
<dbReference type="AlphaFoldDB" id="A0A448WSA5"/>
<protein>
    <submittedName>
        <fullName evidence="2">Uncharacterized protein</fullName>
    </submittedName>
</protein>
<reference evidence="2" key="1">
    <citation type="submission" date="2018-11" db="EMBL/GenBank/DDBJ databases">
        <authorList>
            <consortium name="Pathogen Informatics"/>
        </authorList>
    </citation>
    <scope>NUCLEOTIDE SEQUENCE</scope>
</reference>
<dbReference type="Proteomes" id="UP000784294">
    <property type="component" value="Unassembled WGS sequence"/>
</dbReference>